<dbReference type="CDD" id="cd14008">
    <property type="entry name" value="STKc_LKB1_CaMKK"/>
    <property type="match status" value="1"/>
</dbReference>
<dbReference type="GO" id="GO:0005524">
    <property type="term" value="F:ATP binding"/>
    <property type="evidence" value="ECO:0007669"/>
    <property type="project" value="UniProtKB-UniRule"/>
</dbReference>
<feature type="compositionally biased region" description="Basic and acidic residues" evidence="4">
    <location>
        <begin position="27"/>
        <end position="36"/>
    </location>
</feature>
<evidence type="ECO:0000313" key="7">
    <source>
        <dbReference type="EMBL" id="KAK9811848.1"/>
    </source>
</evidence>
<dbReference type="AlphaFoldDB" id="A0AAW1PPB7"/>
<dbReference type="EMBL" id="JALJOR010000009">
    <property type="protein sequence ID" value="KAK9811848.1"/>
    <property type="molecule type" value="Genomic_DNA"/>
</dbReference>
<dbReference type="InterPro" id="IPR011009">
    <property type="entry name" value="Kinase-like_dom_sf"/>
</dbReference>
<feature type="region of interest" description="Disordered" evidence="4">
    <location>
        <begin position="1"/>
        <end position="75"/>
    </location>
</feature>
<dbReference type="InterPro" id="IPR018490">
    <property type="entry name" value="cNMP-bd_dom_sf"/>
</dbReference>
<keyword evidence="2 3" id="KW-0067">ATP-binding</keyword>
<evidence type="ECO:0000256" key="4">
    <source>
        <dbReference type="SAM" id="MobiDB-lite"/>
    </source>
</evidence>
<dbReference type="InterPro" id="IPR000595">
    <property type="entry name" value="cNMP-bd_dom"/>
</dbReference>
<evidence type="ECO:0000259" key="6">
    <source>
        <dbReference type="PROSITE" id="PS50042"/>
    </source>
</evidence>
<dbReference type="PROSITE" id="PS00107">
    <property type="entry name" value="PROTEIN_KINASE_ATP"/>
    <property type="match status" value="1"/>
</dbReference>
<accession>A0AAW1PPB7</accession>
<proteinExistence type="predicted"/>
<evidence type="ECO:0000256" key="2">
    <source>
        <dbReference type="ARBA" id="ARBA00022840"/>
    </source>
</evidence>
<keyword evidence="1 3" id="KW-0547">Nucleotide-binding</keyword>
<dbReference type="Gene3D" id="3.30.200.20">
    <property type="entry name" value="Phosphorylase Kinase, domain 1"/>
    <property type="match status" value="1"/>
</dbReference>
<dbReference type="Gene3D" id="1.10.510.10">
    <property type="entry name" value="Transferase(Phosphotransferase) domain 1"/>
    <property type="match status" value="1"/>
</dbReference>
<feature type="domain" description="Cyclic nucleotide-binding" evidence="6">
    <location>
        <begin position="488"/>
        <end position="580"/>
    </location>
</feature>
<dbReference type="Pfam" id="PF00069">
    <property type="entry name" value="Pkinase"/>
    <property type="match status" value="2"/>
</dbReference>
<feature type="compositionally biased region" description="Low complexity" evidence="4">
    <location>
        <begin position="39"/>
        <end position="51"/>
    </location>
</feature>
<dbReference type="InterPro" id="IPR017441">
    <property type="entry name" value="Protein_kinase_ATP_BS"/>
</dbReference>
<evidence type="ECO:0000313" key="8">
    <source>
        <dbReference type="Proteomes" id="UP001489004"/>
    </source>
</evidence>
<dbReference type="PROSITE" id="PS50042">
    <property type="entry name" value="CNMP_BINDING_3"/>
    <property type="match status" value="1"/>
</dbReference>
<dbReference type="Proteomes" id="UP001489004">
    <property type="component" value="Unassembled WGS sequence"/>
</dbReference>
<dbReference type="SUPFAM" id="SSF51206">
    <property type="entry name" value="cAMP-binding domain-like"/>
    <property type="match status" value="1"/>
</dbReference>
<evidence type="ECO:0000256" key="3">
    <source>
        <dbReference type="PROSITE-ProRule" id="PRU10141"/>
    </source>
</evidence>
<dbReference type="PROSITE" id="PS50011">
    <property type="entry name" value="PROTEIN_KINASE_DOM"/>
    <property type="match status" value="1"/>
</dbReference>
<dbReference type="SMART" id="SM00220">
    <property type="entry name" value="S_TKc"/>
    <property type="match status" value="1"/>
</dbReference>
<gene>
    <name evidence="7" type="ORF">WJX72_011148</name>
</gene>
<dbReference type="SUPFAM" id="SSF56112">
    <property type="entry name" value="Protein kinase-like (PK-like)"/>
    <property type="match status" value="1"/>
</dbReference>
<evidence type="ECO:0000259" key="5">
    <source>
        <dbReference type="PROSITE" id="PS50011"/>
    </source>
</evidence>
<dbReference type="CDD" id="cd00038">
    <property type="entry name" value="CAP_ED"/>
    <property type="match status" value="1"/>
</dbReference>
<dbReference type="PANTHER" id="PTHR24346">
    <property type="entry name" value="MAP/MICROTUBULE AFFINITY-REGULATING KINASE"/>
    <property type="match status" value="1"/>
</dbReference>
<organism evidence="7 8">
    <name type="scientific">[Myrmecia] bisecta</name>
    <dbReference type="NCBI Taxonomy" id="41462"/>
    <lineage>
        <taxon>Eukaryota</taxon>
        <taxon>Viridiplantae</taxon>
        <taxon>Chlorophyta</taxon>
        <taxon>core chlorophytes</taxon>
        <taxon>Trebouxiophyceae</taxon>
        <taxon>Trebouxiales</taxon>
        <taxon>Trebouxiaceae</taxon>
        <taxon>Myrmecia</taxon>
    </lineage>
</organism>
<keyword evidence="8" id="KW-1185">Reference proteome</keyword>
<dbReference type="InterPro" id="IPR014710">
    <property type="entry name" value="RmlC-like_jellyroll"/>
</dbReference>
<feature type="binding site" evidence="3">
    <location>
        <position position="184"/>
    </location>
    <ligand>
        <name>ATP</name>
        <dbReference type="ChEBI" id="CHEBI:30616"/>
    </ligand>
</feature>
<evidence type="ECO:0000256" key="1">
    <source>
        <dbReference type="ARBA" id="ARBA00022741"/>
    </source>
</evidence>
<dbReference type="PANTHER" id="PTHR24346:SF77">
    <property type="entry name" value="SERINE THREONINE PROTEIN KINASE"/>
    <property type="match status" value="1"/>
</dbReference>
<feature type="domain" description="Protein kinase" evidence="5">
    <location>
        <begin position="155"/>
        <end position="458"/>
    </location>
</feature>
<sequence>MSSSRFGKFGDRLKKKLSSLRPSQSLKNRDRERVEPDIDSSCTASDASCTSGKQGPRVLGQQPRRLPHRASSTGALLPMSSADSQFYQMFDTATSPKRHGSLDMMLRPFSITSRRNLFAEGSVDSDGALRSHTLKTTDKLEVKKAGGRAVVNRQYMVIKVLGSGQYGRVSLVVNLNDLQLYALKTVSKAHLKKSIRRVRSSLGRRSMNNLLEAARKADAAAAAANAAEATAAAQAEAQEDAKAAASAGLETRATNSPKAPDMVREIAVMKKLDHPNIVKLHEVIDDPGTDSLLLVMEFVDGGTLEQPYVDQSAGLWQPLPEITVHKHFREICRGLDYLHYNHVIHGDLKPANLMRSSNGRVKIGDFGSALIYQEAEGVWDGQVDVWAAGVCIYVWVFGQLPFTGKSILDIFSAIKTAPLTFPDHISCSLELKDLLSKVLVKDPRERFSLEDMMRHEWVNVHNTMPCIAMRDTGGEVVSVTAADMASAISKQGREAMLPMIMPMFKEVYFLHGEVMDMEGDEGKLVFLLADGEAEVVVDAANAGPRNDTEDGEYQGDISPSEMLGMMSVESMTAIVSGTPRPWELGNGQMVVATHGPGEFVGLSALVAPHPVNGTGANPHSPGTIRARTNLMAYQASRQAMAAAMRDHPELKEVLQSQVWRQRSDQTVMEAISALHLGQRASV</sequence>
<dbReference type="GO" id="GO:0035556">
    <property type="term" value="P:intracellular signal transduction"/>
    <property type="evidence" value="ECO:0007669"/>
    <property type="project" value="TreeGrafter"/>
</dbReference>
<comment type="caution">
    <text evidence="7">The sequence shown here is derived from an EMBL/GenBank/DDBJ whole genome shotgun (WGS) entry which is preliminary data.</text>
</comment>
<protein>
    <submittedName>
        <fullName evidence="7">Uncharacterized protein</fullName>
    </submittedName>
</protein>
<dbReference type="Gene3D" id="2.60.120.10">
    <property type="entry name" value="Jelly Rolls"/>
    <property type="match status" value="1"/>
</dbReference>
<name>A0AAW1PPB7_9CHLO</name>
<reference evidence="7 8" key="1">
    <citation type="journal article" date="2024" name="Nat. Commun.">
        <title>Phylogenomics reveals the evolutionary origins of lichenization in chlorophyte algae.</title>
        <authorList>
            <person name="Puginier C."/>
            <person name="Libourel C."/>
            <person name="Otte J."/>
            <person name="Skaloud P."/>
            <person name="Haon M."/>
            <person name="Grisel S."/>
            <person name="Petersen M."/>
            <person name="Berrin J.G."/>
            <person name="Delaux P.M."/>
            <person name="Dal Grande F."/>
            <person name="Keller J."/>
        </authorList>
    </citation>
    <scope>NUCLEOTIDE SEQUENCE [LARGE SCALE GENOMIC DNA]</scope>
    <source>
        <strain evidence="7 8">SAG 2043</strain>
    </source>
</reference>
<dbReference type="GO" id="GO:0005737">
    <property type="term" value="C:cytoplasm"/>
    <property type="evidence" value="ECO:0007669"/>
    <property type="project" value="TreeGrafter"/>
</dbReference>
<dbReference type="GO" id="GO:0004674">
    <property type="term" value="F:protein serine/threonine kinase activity"/>
    <property type="evidence" value="ECO:0007669"/>
    <property type="project" value="TreeGrafter"/>
</dbReference>
<dbReference type="InterPro" id="IPR000719">
    <property type="entry name" value="Prot_kinase_dom"/>
</dbReference>